<dbReference type="EMBL" id="FNMZ01000002">
    <property type="protein sequence ID" value="SDW84222.1"/>
    <property type="molecule type" value="Genomic_DNA"/>
</dbReference>
<comment type="catalytic activity">
    <reaction evidence="1">
        <text>ATP + protein L-histidine = ADP + protein N-phospho-L-histidine.</text>
        <dbReference type="EC" id="2.7.13.3"/>
    </reaction>
</comment>
<dbReference type="PROSITE" id="PS50109">
    <property type="entry name" value="HIS_KIN"/>
    <property type="match status" value="1"/>
</dbReference>
<comment type="subcellular location">
    <subcellularLocation>
        <location evidence="2">Membrane</location>
    </subcellularLocation>
</comment>
<evidence type="ECO:0000313" key="13">
    <source>
        <dbReference type="Proteomes" id="UP000199118"/>
    </source>
</evidence>
<dbReference type="InterPro" id="IPR003594">
    <property type="entry name" value="HATPase_dom"/>
</dbReference>
<dbReference type="SUPFAM" id="SSF55874">
    <property type="entry name" value="ATPase domain of HSP90 chaperone/DNA topoisomerase II/histidine kinase"/>
    <property type="match status" value="1"/>
</dbReference>
<evidence type="ECO:0000256" key="2">
    <source>
        <dbReference type="ARBA" id="ARBA00004370"/>
    </source>
</evidence>
<keyword evidence="5" id="KW-0808">Transferase</keyword>
<keyword evidence="6 10" id="KW-0812">Transmembrane</keyword>
<keyword evidence="4" id="KW-0597">Phosphoprotein</keyword>
<dbReference type="InterPro" id="IPR036890">
    <property type="entry name" value="HATPase_C_sf"/>
</dbReference>
<dbReference type="RefSeq" id="WP_092680734.1">
    <property type="nucleotide sequence ID" value="NZ_FNMZ01000002.1"/>
</dbReference>
<dbReference type="Gene3D" id="3.30.565.10">
    <property type="entry name" value="Histidine kinase-like ATPase, C-terminal domain"/>
    <property type="match status" value="1"/>
</dbReference>
<name>A0A1H2WUD5_9RHOB</name>
<feature type="transmembrane region" description="Helical" evidence="10">
    <location>
        <begin position="164"/>
        <end position="187"/>
    </location>
</feature>
<evidence type="ECO:0000256" key="10">
    <source>
        <dbReference type="SAM" id="Phobius"/>
    </source>
</evidence>
<dbReference type="SMART" id="SM00387">
    <property type="entry name" value="HATPase_c"/>
    <property type="match status" value="1"/>
</dbReference>
<feature type="domain" description="Histidine kinase" evidence="11">
    <location>
        <begin position="243"/>
        <end position="441"/>
    </location>
</feature>
<dbReference type="Proteomes" id="UP000199118">
    <property type="component" value="Unassembled WGS sequence"/>
</dbReference>
<dbReference type="Pfam" id="PF02518">
    <property type="entry name" value="HATPase_c"/>
    <property type="match status" value="1"/>
</dbReference>
<dbReference type="PRINTS" id="PR00344">
    <property type="entry name" value="BCTRLSENSOR"/>
</dbReference>
<keyword evidence="9 10" id="KW-0472">Membrane</keyword>
<proteinExistence type="predicted"/>
<dbReference type="GO" id="GO:0004673">
    <property type="term" value="F:protein histidine kinase activity"/>
    <property type="evidence" value="ECO:0007669"/>
    <property type="project" value="UniProtKB-EC"/>
</dbReference>
<protein>
    <recommendedName>
        <fullName evidence="3">histidine kinase</fullName>
        <ecNumber evidence="3">2.7.13.3</ecNumber>
    </recommendedName>
</protein>
<dbReference type="InterPro" id="IPR005467">
    <property type="entry name" value="His_kinase_dom"/>
</dbReference>
<dbReference type="PANTHER" id="PTHR45436">
    <property type="entry name" value="SENSOR HISTIDINE KINASE YKOH"/>
    <property type="match status" value="1"/>
</dbReference>
<keyword evidence="8 10" id="KW-1133">Transmembrane helix</keyword>
<evidence type="ECO:0000256" key="7">
    <source>
        <dbReference type="ARBA" id="ARBA00022777"/>
    </source>
</evidence>
<evidence type="ECO:0000259" key="11">
    <source>
        <dbReference type="PROSITE" id="PS50109"/>
    </source>
</evidence>
<feature type="transmembrane region" description="Helical" evidence="10">
    <location>
        <begin position="12"/>
        <end position="33"/>
    </location>
</feature>
<organism evidence="12 13">
    <name type="scientific">Albimonas donghaensis</name>
    <dbReference type="NCBI Taxonomy" id="356660"/>
    <lineage>
        <taxon>Bacteria</taxon>
        <taxon>Pseudomonadati</taxon>
        <taxon>Pseudomonadota</taxon>
        <taxon>Alphaproteobacteria</taxon>
        <taxon>Rhodobacterales</taxon>
        <taxon>Paracoccaceae</taxon>
        <taxon>Albimonas</taxon>
    </lineage>
</organism>
<dbReference type="GO" id="GO:0005886">
    <property type="term" value="C:plasma membrane"/>
    <property type="evidence" value="ECO:0007669"/>
    <property type="project" value="TreeGrafter"/>
</dbReference>
<dbReference type="STRING" id="356660.SAMN05444336_102500"/>
<keyword evidence="7 12" id="KW-0418">Kinase</keyword>
<dbReference type="OrthoDB" id="9815202at2"/>
<dbReference type="GO" id="GO:0000160">
    <property type="term" value="P:phosphorelay signal transduction system"/>
    <property type="evidence" value="ECO:0007669"/>
    <property type="project" value="TreeGrafter"/>
</dbReference>
<dbReference type="EC" id="2.7.13.3" evidence="3"/>
<evidence type="ECO:0000256" key="5">
    <source>
        <dbReference type="ARBA" id="ARBA00022679"/>
    </source>
</evidence>
<dbReference type="InterPro" id="IPR004358">
    <property type="entry name" value="Sig_transdc_His_kin-like_C"/>
</dbReference>
<evidence type="ECO:0000256" key="9">
    <source>
        <dbReference type="ARBA" id="ARBA00023136"/>
    </source>
</evidence>
<sequence length="452" mass="48717">MGGLSLRARAVLGGVLWIVFALGVSGWLLVGAFDGIAERTFSRNLSAQLDQLESLILTGSLETAPSQTRLANPRYLQPGSGYYWQVERPDGALVRSPSLGTEALPLRDLQVGETSFTARAPEGFLILTRVRVVRSLDGEGMWRVYAAEAVVRLSRDKLEFRRSLFAALIGLGGALSLAATAMTGMVLRPLVGLRAAFWDYRSGEAERIEGRYPPDLEPLVADLNELLERNAKIIGAARRQAADLAHALKTPAAIIRNELDTLETPQPEMRDALARIDALMVRYTARARLAGANAPGASCEVSPLLGGLGRVMERVHYEKVIDLDLDAPAGLRARVEGEDLEELAGNLIDNAFKWARTSVRVSARRLPGRIEIVVEDDGPGIAPENRPTALREGGRLDEAVPGTGLGLAICADIVEAYEGALTLEDSELGGLLARVSLPLARQEPQATPRVDA</sequence>
<gene>
    <name evidence="12" type="ORF">SAMN05444336_102500</name>
</gene>
<evidence type="ECO:0000313" key="12">
    <source>
        <dbReference type="EMBL" id="SDW84222.1"/>
    </source>
</evidence>
<accession>A0A1H2WUD5</accession>
<dbReference type="InterPro" id="IPR050428">
    <property type="entry name" value="TCS_sensor_his_kinase"/>
</dbReference>
<dbReference type="AlphaFoldDB" id="A0A1H2WUD5"/>
<dbReference type="PANTHER" id="PTHR45436:SF5">
    <property type="entry name" value="SENSOR HISTIDINE KINASE TRCS"/>
    <property type="match status" value="1"/>
</dbReference>
<reference evidence="12 13" key="1">
    <citation type="submission" date="2016-10" db="EMBL/GenBank/DDBJ databases">
        <authorList>
            <person name="de Groot N.N."/>
        </authorList>
    </citation>
    <scope>NUCLEOTIDE SEQUENCE [LARGE SCALE GENOMIC DNA]</scope>
    <source>
        <strain evidence="12 13">DSM 17890</strain>
    </source>
</reference>
<evidence type="ECO:0000256" key="1">
    <source>
        <dbReference type="ARBA" id="ARBA00000085"/>
    </source>
</evidence>
<keyword evidence="13" id="KW-1185">Reference proteome</keyword>
<evidence type="ECO:0000256" key="4">
    <source>
        <dbReference type="ARBA" id="ARBA00022553"/>
    </source>
</evidence>
<evidence type="ECO:0000256" key="8">
    <source>
        <dbReference type="ARBA" id="ARBA00022989"/>
    </source>
</evidence>
<evidence type="ECO:0000256" key="6">
    <source>
        <dbReference type="ARBA" id="ARBA00022692"/>
    </source>
</evidence>
<evidence type="ECO:0000256" key="3">
    <source>
        <dbReference type="ARBA" id="ARBA00012438"/>
    </source>
</evidence>